<evidence type="ECO:0000313" key="3">
    <source>
        <dbReference type="Proteomes" id="UP001362999"/>
    </source>
</evidence>
<reference evidence="2 3" key="1">
    <citation type="journal article" date="2024" name="J Genomics">
        <title>Draft genome sequencing and assembly of Favolaschia claudopus CIRM-BRFM 2984 isolated from oak limbs.</title>
        <authorList>
            <person name="Navarro D."/>
            <person name="Drula E."/>
            <person name="Chaduli D."/>
            <person name="Cazenave R."/>
            <person name="Ahrendt S."/>
            <person name="Wang J."/>
            <person name="Lipzen A."/>
            <person name="Daum C."/>
            <person name="Barry K."/>
            <person name="Grigoriev I.V."/>
            <person name="Favel A."/>
            <person name="Rosso M.N."/>
            <person name="Martin F."/>
        </authorList>
    </citation>
    <scope>NUCLEOTIDE SEQUENCE [LARGE SCALE GENOMIC DNA]</scope>
    <source>
        <strain evidence="2 3">CIRM-BRFM 2984</strain>
    </source>
</reference>
<proteinExistence type="predicted"/>
<accession>A0AAW0AZU8</accession>
<protein>
    <submittedName>
        <fullName evidence="2">Uncharacterized protein</fullName>
    </submittedName>
</protein>
<comment type="caution">
    <text evidence="2">The sequence shown here is derived from an EMBL/GenBank/DDBJ whole genome shotgun (WGS) entry which is preliminary data.</text>
</comment>
<feature type="region of interest" description="Disordered" evidence="1">
    <location>
        <begin position="63"/>
        <end position="103"/>
    </location>
</feature>
<dbReference type="EMBL" id="JAWWNJ010000045">
    <property type="protein sequence ID" value="KAK7018928.1"/>
    <property type="molecule type" value="Genomic_DNA"/>
</dbReference>
<feature type="compositionally biased region" description="Basic and acidic residues" evidence="1">
    <location>
        <begin position="12"/>
        <end position="27"/>
    </location>
</feature>
<name>A0AAW0AZU8_9AGAR</name>
<evidence type="ECO:0000313" key="2">
    <source>
        <dbReference type="EMBL" id="KAK7018928.1"/>
    </source>
</evidence>
<dbReference type="AlphaFoldDB" id="A0AAW0AZU8"/>
<feature type="region of interest" description="Disordered" evidence="1">
    <location>
        <begin position="1"/>
        <end position="32"/>
    </location>
</feature>
<organism evidence="2 3">
    <name type="scientific">Favolaschia claudopus</name>
    <dbReference type="NCBI Taxonomy" id="2862362"/>
    <lineage>
        <taxon>Eukaryota</taxon>
        <taxon>Fungi</taxon>
        <taxon>Dikarya</taxon>
        <taxon>Basidiomycota</taxon>
        <taxon>Agaricomycotina</taxon>
        <taxon>Agaricomycetes</taxon>
        <taxon>Agaricomycetidae</taxon>
        <taxon>Agaricales</taxon>
        <taxon>Marasmiineae</taxon>
        <taxon>Mycenaceae</taxon>
        <taxon>Favolaschia</taxon>
    </lineage>
</organism>
<gene>
    <name evidence="2" type="ORF">R3P38DRAFT_2783689</name>
</gene>
<keyword evidence="3" id="KW-1185">Reference proteome</keyword>
<dbReference type="Proteomes" id="UP001362999">
    <property type="component" value="Unassembled WGS sequence"/>
</dbReference>
<evidence type="ECO:0000256" key="1">
    <source>
        <dbReference type="SAM" id="MobiDB-lite"/>
    </source>
</evidence>
<sequence length="242" mass="27337">MYATRLPATAAVRDEKQRDNPKKETSRLEVGARQPDLGDGALELYAPRWKRLDARWWTGMCGQSASQRRPDHAEADKQFSIRLSASRREENRRKAKKGKLKTAAQRPESPLLIIFSFLMEYHSDYLGLLFQPQRQIGETERNPPDGLEHETELVFSPRPIRVFLELNSSSFSTLLFSKMTTLAKYGPCSKDAQATAGSDGAAHHTVHMAHDMYTTFEKPGGALLVRSQITDVQRSLRFSVAC</sequence>
<feature type="compositionally biased region" description="Basic and acidic residues" evidence="1">
    <location>
        <begin position="68"/>
        <end position="79"/>
    </location>
</feature>